<dbReference type="Pfam" id="PF01475">
    <property type="entry name" value="FUR"/>
    <property type="match status" value="1"/>
</dbReference>
<evidence type="ECO:0000256" key="3">
    <source>
        <dbReference type="ARBA" id="ARBA00022833"/>
    </source>
</evidence>
<dbReference type="Proteomes" id="UP000886865">
    <property type="component" value="Unassembled WGS sequence"/>
</dbReference>
<dbReference type="EMBL" id="DVJQ01000046">
    <property type="protein sequence ID" value="HIS74428.1"/>
    <property type="molecule type" value="Genomic_DNA"/>
</dbReference>
<evidence type="ECO:0000256" key="8">
    <source>
        <dbReference type="PIRSR" id="PIRSR602481-2"/>
    </source>
</evidence>
<evidence type="ECO:0000256" key="4">
    <source>
        <dbReference type="ARBA" id="ARBA00023015"/>
    </source>
</evidence>
<dbReference type="Gene3D" id="3.30.1490.190">
    <property type="match status" value="1"/>
</dbReference>
<dbReference type="GO" id="GO:0000976">
    <property type="term" value="F:transcription cis-regulatory region binding"/>
    <property type="evidence" value="ECO:0007669"/>
    <property type="project" value="TreeGrafter"/>
</dbReference>
<dbReference type="PANTHER" id="PTHR33202">
    <property type="entry name" value="ZINC UPTAKE REGULATION PROTEIN"/>
    <property type="match status" value="1"/>
</dbReference>
<reference evidence="9" key="1">
    <citation type="submission" date="2020-10" db="EMBL/GenBank/DDBJ databases">
        <authorList>
            <person name="Gilroy R."/>
        </authorList>
    </citation>
    <scope>NUCLEOTIDE SEQUENCE</scope>
    <source>
        <strain evidence="9">CHK152-2871</strain>
    </source>
</reference>
<dbReference type="InterPro" id="IPR043135">
    <property type="entry name" value="Fur_C"/>
</dbReference>
<dbReference type="GO" id="GO:0003700">
    <property type="term" value="F:DNA-binding transcription factor activity"/>
    <property type="evidence" value="ECO:0007669"/>
    <property type="project" value="InterPro"/>
</dbReference>
<feature type="binding site" evidence="7">
    <location>
        <position position="110"/>
    </location>
    <ligand>
        <name>Zn(2+)</name>
        <dbReference type="ChEBI" id="CHEBI:29105"/>
    </ligand>
</feature>
<dbReference type="GO" id="GO:1900376">
    <property type="term" value="P:regulation of secondary metabolite biosynthetic process"/>
    <property type="evidence" value="ECO:0007669"/>
    <property type="project" value="TreeGrafter"/>
</dbReference>
<dbReference type="PANTHER" id="PTHR33202:SF7">
    <property type="entry name" value="FERRIC UPTAKE REGULATION PROTEIN"/>
    <property type="match status" value="1"/>
</dbReference>
<comment type="cofactor">
    <cofactor evidence="8">
        <name>Mn(2+)</name>
        <dbReference type="ChEBI" id="CHEBI:29035"/>
    </cofactor>
    <cofactor evidence="8">
        <name>Fe(2+)</name>
        <dbReference type="ChEBI" id="CHEBI:29033"/>
    </cofactor>
    <text evidence="8">Binds 1 Mn(2+) or Fe(2+) ion per subunit.</text>
</comment>
<dbReference type="CDD" id="cd07153">
    <property type="entry name" value="Fur_like"/>
    <property type="match status" value="1"/>
</dbReference>
<keyword evidence="8" id="KW-0408">Iron</keyword>
<gene>
    <name evidence="9" type="ORF">IAA86_05370</name>
</gene>
<keyword evidence="5" id="KW-0238">DNA-binding</keyword>
<comment type="cofactor">
    <cofactor evidence="7">
        <name>Zn(2+)</name>
        <dbReference type="ChEBI" id="CHEBI:29105"/>
    </cofactor>
    <text evidence="7">Binds 1 zinc ion per subunit.</text>
</comment>
<keyword evidence="3 7" id="KW-0862">Zinc</keyword>
<evidence type="ECO:0000313" key="9">
    <source>
        <dbReference type="EMBL" id="HIS74428.1"/>
    </source>
</evidence>
<feature type="binding site" evidence="7">
    <location>
        <position position="70"/>
    </location>
    <ligand>
        <name>Zn(2+)</name>
        <dbReference type="ChEBI" id="CHEBI:29105"/>
    </ligand>
</feature>
<comment type="similarity">
    <text evidence="1">Belongs to the Fur family.</text>
</comment>
<feature type="binding site" evidence="7">
    <location>
        <position position="107"/>
    </location>
    <ligand>
        <name>Zn(2+)</name>
        <dbReference type="ChEBI" id="CHEBI:29105"/>
    </ligand>
</feature>
<keyword evidence="4" id="KW-0805">Transcription regulation</keyword>
<dbReference type="GO" id="GO:0045892">
    <property type="term" value="P:negative regulation of DNA-templated transcription"/>
    <property type="evidence" value="ECO:0007669"/>
    <property type="project" value="TreeGrafter"/>
</dbReference>
<dbReference type="GO" id="GO:0008270">
    <property type="term" value="F:zinc ion binding"/>
    <property type="evidence" value="ECO:0007669"/>
    <property type="project" value="TreeGrafter"/>
</dbReference>
<accession>A0A9D1FIP1</accession>
<dbReference type="InterPro" id="IPR036390">
    <property type="entry name" value="WH_DNA-bd_sf"/>
</dbReference>
<feature type="binding site" evidence="7">
    <location>
        <position position="67"/>
    </location>
    <ligand>
        <name>Zn(2+)</name>
        <dbReference type="ChEBI" id="CHEBI:29105"/>
    </ligand>
</feature>
<dbReference type="Gene3D" id="1.10.10.10">
    <property type="entry name" value="Winged helix-like DNA-binding domain superfamily/Winged helix DNA-binding domain"/>
    <property type="match status" value="1"/>
</dbReference>
<keyword evidence="7" id="KW-0479">Metal-binding</keyword>
<dbReference type="AlphaFoldDB" id="A0A9D1FIP1"/>
<evidence type="ECO:0000256" key="6">
    <source>
        <dbReference type="ARBA" id="ARBA00023163"/>
    </source>
</evidence>
<proteinExistence type="inferred from homology"/>
<evidence type="ECO:0000256" key="1">
    <source>
        <dbReference type="ARBA" id="ARBA00007957"/>
    </source>
</evidence>
<sequence length="115" mass="13233">MLENNVVHPSAEYIYDILRKADSNISLATVYRNLNKMAEAGKVKKILGLEDRAHFDHNTFEHYHFICEKCGKVYDLPSDIAPDIVQNVENKTGFQINSHEIVFHGICLDCKIKER</sequence>
<protein>
    <submittedName>
        <fullName evidence="9">Transcriptional repressor</fullName>
    </submittedName>
</protein>
<evidence type="ECO:0000256" key="2">
    <source>
        <dbReference type="ARBA" id="ARBA00022491"/>
    </source>
</evidence>
<evidence type="ECO:0000256" key="7">
    <source>
        <dbReference type="PIRSR" id="PIRSR602481-1"/>
    </source>
</evidence>
<dbReference type="InterPro" id="IPR036388">
    <property type="entry name" value="WH-like_DNA-bd_sf"/>
</dbReference>
<keyword evidence="2" id="KW-0678">Repressor</keyword>
<dbReference type="SUPFAM" id="SSF46785">
    <property type="entry name" value="Winged helix' DNA-binding domain"/>
    <property type="match status" value="1"/>
</dbReference>
<name>A0A9D1FIP1_9BACT</name>
<comment type="caution">
    <text evidence="9">The sequence shown here is derived from an EMBL/GenBank/DDBJ whole genome shotgun (WGS) entry which is preliminary data.</text>
</comment>
<evidence type="ECO:0000256" key="5">
    <source>
        <dbReference type="ARBA" id="ARBA00023125"/>
    </source>
</evidence>
<feature type="binding site" evidence="8">
    <location>
        <position position="99"/>
    </location>
    <ligand>
        <name>Fe cation</name>
        <dbReference type="ChEBI" id="CHEBI:24875"/>
    </ligand>
</feature>
<dbReference type="InterPro" id="IPR002481">
    <property type="entry name" value="FUR"/>
</dbReference>
<keyword evidence="6" id="KW-0804">Transcription</keyword>
<organism evidence="9 10">
    <name type="scientific">Candidatus Galligastranaerophilus intestinavium</name>
    <dbReference type="NCBI Taxonomy" id="2840836"/>
    <lineage>
        <taxon>Bacteria</taxon>
        <taxon>Candidatus Galligastranaerophilus</taxon>
    </lineage>
</organism>
<reference evidence="9" key="2">
    <citation type="journal article" date="2021" name="PeerJ">
        <title>Extensive microbial diversity within the chicken gut microbiome revealed by metagenomics and culture.</title>
        <authorList>
            <person name="Gilroy R."/>
            <person name="Ravi A."/>
            <person name="Getino M."/>
            <person name="Pursley I."/>
            <person name="Horton D.L."/>
            <person name="Alikhan N.F."/>
            <person name="Baker D."/>
            <person name="Gharbi K."/>
            <person name="Hall N."/>
            <person name="Watson M."/>
            <person name="Adriaenssens E.M."/>
            <person name="Foster-Nyarko E."/>
            <person name="Jarju S."/>
            <person name="Secka A."/>
            <person name="Antonio M."/>
            <person name="Oren A."/>
            <person name="Chaudhuri R.R."/>
            <person name="La Ragione R."/>
            <person name="Hildebrand F."/>
            <person name="Pallen M.J."/>
        </authorList>
    </citation>
    <scope>NUCLEOTIDE SEQUENCE</scope>
    <source>
        <strain evidence="9">CHK152-2871</strain>
    </source>
</reference>
<evidence type="ECO:0000313" key="10">
    <source>
        <dbReference type="Proteomes" id="UP000886865"/>
    </source>
</evidence>